<feature type="transmembrane region" description="Helical" evidence="5">
    <location>
        <begin position="149"/>
        <end position="171"/>
    </location>
</feature>
<keyword evidence="3 5" id="KW-1133">Transmembrane helix</keyword>
<dbReference type="PANTHER" id="PTHR12479">
    <property type="entry name" value="LYSOSOMAL-ASSOCIATED TRANSMEMBRANE PROTEIN"/>
    <property type="match status" value="1"/>
</dbReference>
<reference evidence="7 8" key="1">
    <citation type="submission" date="2018-08" db="EMBL/GenBank/DDBJ databases">
        <authorList>
            <person name="Laetsch R D."/>
            <person name="Stevens L."/>
            <person name="Kumar S."/>
            <person name="Blaxter L. M."/>
        </authorList>
    </citation>
    <scope>NUCLEOTIDE SEQUENCE [LARGE SCALE GENOMIC DNA]</scope>
</reference>
<dbReference type="EMBL" id="UYRX01000037">
    <property type="protein sequence ID" value="VDK70558.1"/>
    <property type="molecule type" value="Genomic_DNA"/>
</dbReference>
<gene>
    <name evidence="7" type="ORF">NLS_LOCUS1148</name>
</gene>
<dbReference type="Proteomes" id="UP000277928">
    <property type="component" value="Unassembled WGS sequence"/>
</dbReference>
<evidence type="ECO:0000256" key="5">
    <source>
        <dbReference type="SAM" id="Phobius"/>
    </source>
</evidence>
<evidence type="ECO:0000256" key="2">
    <source>
        <dbReference type="ARBA" id="ARBA00022692"/>
    </source>
</evidence>
<dbReference type="PANTHER" id="PTHR12479:SF10">
    <property type="entry name" value="LYSOSOMAL-ASSOCIATED TRANSMEMBRANE PROTEIN"/>
    <property type="match status" value="1"/>
</dbReference>
<dbReference type="Pfam" id="PF22954">
    <property type="entry name" value="DUF7027"/>
    <property type="match status" value="1"/>
</dbReference>
<evidence type="ECO:0000256" key="4">
    <source>
        <dbReference type="ARBA" id="ARBA00023136"/>
    </source>
</evidence>
<protein>
    <recommendedName>
        <fullName evidence="6">DUF7027 domain-containing protein</fullName>
    </recommendedName>
</protein>
<keyword evidence="2 5" id="KW-0812">Transmembrane</keyword>
<feature type="transmembrane region" description="Helical" evidence="5">
    <location>
        <begin position="92"/>
        <end position="111"/>
    </location>
</feature>
<dbReference type="AlphaFoldDB" id="A0A3P6TW14"/>
<name>A0A3P6TW14_LITSI</name>
<dbReference type="InterPro" id="IPR051115">
    <property type="entry name" value="LAPTM_transporter"/>
</dbReference>
<evidence type="ECO:0000259" key="6">
    <source>
        <dbReference type="Pfam" id="PF22954"/>
    </source>
</evidence>
<dbReference type="InterPro" id="IPR054291">
    <property type="entry name" value="DUF7027"/>
</dbReference>
<evidence type="ECO:0000256" key="1">
    <source>
        <dbReference type="ARBA" id="ARBA00004127"/>
    </source>
</evidence>
<keyword evidence="4 5" id="KW-0472">Membrane</keyword>
<organism evidence="7 8">
    <name type="scientific">Litomosoides sigmodontis</name>
    <name type="common">Filarial nematode worm</name>
    <dbReference type="NCBI Taxonomy" id="42156"/>
    <lineage>
        <taxon>Eukaryota</taxon>
        <taxon>Metazoa</taxon>
        <taxon>Ecdysozoa</taxon>
        <taxon>Nematoda</taxon>
        <taxon>Chromadorea</taxon>
        <taxon>Rhabditida</taxon>
        <taxon>Spirurina</taxon>
        <taxon>Spiruromorpha</taxon>
        <taxon>Filarioidea</taxon>
        <taxon>Onchocercidae</taxon>
        <taxon>Litomosoides</taxon>
    </lineage>
</organism>
<dbReference type="GO" id="GO:0005765">
    <property type="term" value="C:lysosomal membrane"/>
    <property type="evidence" value="ECO:0007669"/>
    <property type="project" value="TreeGrafter"/>
</dbReference>
<keyword evidence="8" id="KW-1185">Reference proteome</keyword>
<feature type="transmembrane region" description="Helical" evidence="5">
    <location>
        <begin position="21"/>
        <end position="46"/>
    </location>
</feature>
<feature type="transmembrane region" description="Helical" evidence="5">
    <location>
        <begin position="58"/>
        <end position="80"/>
    </location>
</feature>
<evidence type="ECO:0000256" key="3">
    <source>
        <dbReference type="ARBA" id="ARBA00022989"/>
    </source>
</evidence>
<dbReference type="GO" id="GO:0012505">
    <property type="term" value="C:endomembrane system"/>
    <property type="evidence" value="ECO:0007669"/>
    <property type="project" value="UniProtKB-SubCell"/>
</dbReference>
<accession>A0A3P6TW14</accession>
<feature type="domain" description="DUF7027" evidence="6">
    <location>
        <begin position="19"/>
        <end position="117"/>
    </location>
</feature>
<sequence length="203" mass="23668">MDFDPEHPKWFCWCCHLTHGLVILASSEIVLSVLLLCYFVACITVPNPDEQHDSVSWFTVVLMSVSAVYCVTSALLIFGIRKYKVKLMYPTLVARTIIVVFMQLFGVSTIVRPSHYADSFDWRKSDDQKMDKNLIKKKTQKETTVAQRLVILMFIMMLISIFVFYTLYLIVRCIRYVKAHKRLLYRKRSTIIARSIDPTEIAR</sequence>
<evidence type="ECO:0000313" key="8">
    <source>
        <dbReference type="Proteomes" id="UP000277928"/>
    </source>
</evidence>
<comment type="subcellular location">
    <subcellularLocation>
        <location evidence="1">Endomembrane system</location>
        <topology evidence="1">Multi-pass membrane protein</topology>
    </subcellularLocation>
</comment>
<dbReference type="OMA" id="GMIDPDF"/>
<dbReference type="OrthoDB" id="5779725at2759"/>
<evidence type="ECO:0000313" key="7">
    <source>
        <dbReference type="EMBL" id="VDK70558.1"/>
    </source>
</evidence>
<proteinExistence type="predicted"/>